<feature type="transmembrane region" description="Helical" evidence="7">
    <location>
        <begin position="16"/>
        <end position="36"/>
    </location>
</feature>
<dbReference type="PANTHER" id="PTHR16189">
    <property type="entry name" value="TRANSMEMBRANE PROTEIN 104-RELATED"/>
    <property type="match status" value="1"/>
</dbReference>
<keyword evidence="3 7" id="KW-1133">Transmembrane helix</keyword>
<evidence type="ECO:0000313" key="10">
    <source>
        <dbReference type="Proteomes" id="UP000835052"/>
    </source>
</evidence>
<comment type="similarity">
    <text evidence="6">Belongs to the TMEM104 family.</text>
</comment>
<keyword evidence="2 7" id="KW-0812">Transmembrane</keyword>
<proteinExistence type="inferred from homology"/>
<evidence type="ECO:0000256" key="4">
    <source>
        <dbReference type="ARBA" id="ARBA00023136"/>
    </source>
</evidence>
<feature type="transmembrane region" description="Helical" evidence="7">
    <location>
        <begin position="319"/>
        <end position="348"/>
    </location>
</feature>
<feature type="transmembrane region" description="Helical" evidence="7">
    <location>
        <begin position="42"/>
        <end position="73"/>
    </location>
</feature>
<feature type="transmembrane region" description="Helical" evidence="7">
    <location>
        <begin position="466"/>
        <end position="487"/>
    </location>
</feature>
<evidence type="ECO:0000259" key="8">
    <source>
        <dbReference type="Pfam" id="PF01490"/>
    </source>
</evidence>
<evidence type="ECO:0000313" key="9">
    <source>
        <dbReference type="EMBL" id="CAD6185296.1"/>
    </source>
</evidence>
<comment type="subcellular location">
    <subcellularLocation>
        <location evidence="1">Membrane</location>
        <topology evidence="1">Multi-pass membrane protein</topology>
    </subcellularLocation>
</comment>
<dbReference type="Proteomes" id="UP000835052">
    <property type="component" value="Unassembled WGS sequence"/>
</dbReference>
<sequence length="491" mass="53949">MPASVDPNASFSQTVGLLYVFNLIVGTGALALPKAFQTAGWLLSISILSVSALMSYIAATFIVESLAVANAFVAKNRRRDRVNVEYDDVSISSIGPSSFEITSKVEVSEMASMFLSRTGLLISYLSLNVYLFGDLAIYSTTVPKSMMNLICSTVNSSTVTSSDPCHEFWPEFLTRMTVYRICVVLFVGMCTPMVIVGITKTKYIQLATTISRWTAFILMITLASIQLISNGPAAYPPAANVHGFGSLFGVTVYAFMCHHSLPSLITPMSSKTKLFGMMGLVYGVIGMFYFTLSITGAFAFEHVQDLYTLNFLHDENNSFFYAVSDIFLALFPIFTLTTNYPIVAITLINNVKVLKELLFPKNSVEQEALLEDDGSDGEIDERDSRHVREKSISDHFITAFILIFPTLISILTDNLLLLATVTGSYPGVGVQFVVPCMLVMAARKYAKSVLNFPVPKKHVSPFQSPIWPFVIGAWACFAIGMVTLNILGVHF</sequence>
<evidence type="ECO:0000256" key="6">
    <source>
        <dbReference type="ARBA" id="ARBA00038166"/>
    </source>
</evidence>
<feature type="transmembrane region" description="Helical" evidence="7">
    <location>
        <begin position="120"/>
        <end position="139"/>
    </location>
</feature>
<dbReference type="InterPro" id="IPR013057">
    <property type="entry name" value="AA_transpt_TM"/>
</dbReference>
<evidence type="ECO:0000256" key="5">
    <source>
        <dbReference type="ARBA" id="ARBA00023180"/>
    </source>
</evidence>
<evidence type="ECO:0000256" key="7">
    <source>
        <dbReference type="SAM" id="Phobius"/>
    </source>
</evidence>
<comment type="caution">
    <text evidence="9">The sequence shown here is derived from an EMBL/GenBank/DDBJ whole genome shotgun (WGS) entry which is preliminary data.</text>
</comment>
<keyword evidence="5" id="KW-0325">Glycoprotein</keyword>
<name>A0A8S1GPJ5_9PELO</name>
<dbReference type="OrthoDB" id="294541at2759"/>
<keyword evidence="4 7" id="KW-0472">Membrane</keyword>
<organism evidence="9 10">
    <name type="scientific">Caenorhabditis auriculariae</name>
    <dbReference type="NCBI Taxonomy" id="2777116"/>
    <lineage>
        <taxon>Eukaryota</taxon>
        <taxon>Metazoa</taxon>
        <taxon>Ecdysozoa</taxon>
        <taxon>Nematoda</taxon>
        <taxon>Chromadorea</taxon>
        <taxon>Rhabditida</taxon>
        <taxon>Rhabditina</taxon>
        <taxon>Rhabditomorpha</taxon>
        <taxon>Rhabditoidea</taxon>
        <taxon>Rhabditidae</taxon>
        <taxon>Peloderinae</taxon>
        <taxon>Caenorhabditis</taxon>
    </lineage>
</organism>
<feature type="transmembrane region" description="Helical" evidence="7">
    <location>
        <begin position="392"/>
        <end position="412"/>
    </location>
</feature>
<reference evidence="9" key="1">
    <citation type="submission" date="2020-10" db="EMBL/GenBank/DDBJ databases">
        <authorList>
            <person name="Kikuchi T."/>
        </authorList>
    </citation>
    <scope>NUCLEOTIDE SEQUENCE</scope>
    <source>
        <strain evidence="9">NKZ352</strain>
    </source>
</reference>
<dbReference type="EMBL" id="CAJGYM010000002">
    <property type="protein sequence ID" value="CAD6185296.1"/>
    <property type="molecule type" value="Genomic_DNA"/>
</dbReference>
<feature type="transmembrane region" description="Helical" evidence="7">
    <location>
        <begin position="241"/>
        <end position="262"/>
    </location>
</feature>
<feature type="domain" description="Amino acid transporter transmembrane" evidence="8">
    <location>
        <begin position="16"/>
        <end position="457"/>
    </location>
</feature>
<evidence type="ECO:0000256" key="1">
    <source>
        <dbReference type="ARBA" id="ARBA00004141"/>
    </source>
</evidence>
<feature type="transmembrane region" description="Helical" evidence="7">
    <location>
        <begin position="178"/>
        <end position="198"/>
    </location>
</feature>
<evidence type="ECO:0000256" key="2">
    <source>
        <dbReference type="ARBA" id="ARBA00022692"/>
    </source>
</evidence>
<dbReference type="PANTHER" id="PTHR16189:SF0">
    <property type="entry name" value="TRANSMEMBRANE PROTEIN 104"/>
    <property type="match status" value="1"/>
</dbReference>
<accession>A0A8S1GPJ5</accession>
<gene>
    <name evidence="9" type="ORF">CAUJ_LOCUS1215</name>
</gene>
<dbReference type="AlphaFoldDB" id="A0A8S1GPJ5"/>
<evidence type="ECO:0000256" key="3">
    <source>
        <dbReference type="ARBA" id="ARBA00022989"/>
    </source>
</evidence>
<dbReference type="GO" id="GO:0016020">
    <property type="term" value="C:membrane"/>
    <property type="evidence" value="ECO:0007669"/>
    <property type="project" value="UniProtKB-SubCell"/>
</dbReference>
<dbReference type="Pfam" id="PF01490">
    <property type="entry name" value="Aa_trans"/>
    <property type="match status" value="1"/>
</dbReference>
<feature type="transmembrane region" description="Helical" evidence="7">
    <location>
        <begin position="210"/>
        <end position="229"/>
    </location>
</feature>
<keyword evidence="10" id="KW-1185">Reference proteome</keyword>
<protein>
    <recommendedName>
        <fullName evidence="8">Amino acid transporter transmembrane domain-containing protein</fullName>
    </recommendedName>
</protein>
<feature type="transmembrane region" description="Helical" evidence="7">
    <location>
        <begin position="274"/>
        <end position="299"/>
    </location>
</feature>